<proteinExistence type="predicted"/>
<evidence type="ECO:0000313" key="2">
    <source>
        <dbReference type="EMBL" id="GBP19804.1"/>
    </source>
</evidence>
<sequence>MTNDDSKHKVDLHSLIRITSKTAAAGRRIASPRHWINQIDVSRVPRRDRRPERRVRRRPTTDRRRHDSLRTFFRLETNYTTKELFRDTSSRPGSLVYDPRSSKRIQQSKIRC</sequence>
<keyword evidence="3" id="KW-1185">Reference proteome</keyword>
<dbReference type="AlphaFoldDB" id="A0A4C1U170"/>
<evidence type="ECO:0000256" key="1">
    <source>
        <dbReference type="SAM" id="MobiDB-lite"/>
    </source>
</evidence>
<accession>A0A4C1U170</accession>
<feature type="region of interest" description="Disordered" evidence="1">
    <location>
        <begin position="45"/>
        <end position="64"/>
    </location>
</feature>
<organism evidence="2 3">
    <name type="scientific">Eumeta variegata</name>
    <name type="common">Bagworm moth</name>
    <name type="synonym">Eumeta japonica</name>
    <dbReference type="NCBI Taxonomy" id="151549"/>
    <lineage>
        <taxon>Eukaryota</taxon>
        <taxon>Metazoa</taxon>
        <taxon>Ecdysozoa</taxon>
        <taxon>Arthropoda</taxon>
        <taxon>Hexapoda</taxon>
        <taxon>Insecta</taxon>
        <taxon>Pterygota</taxon>
        <taxon>Neoptera</taxon>
        <taxon>Endopterygota</taxon>
        <taxon>Lepidoptera</taxon>
        <taxon>Glossata</taxon>
        <taxon>Ditrysia</taxon>
        <taxon>Tineoidea</taxon>
        <taxon>Psychidae</taxon>
        <taxon>Oiketicinae</taxon>
        <taxon>Eumeta</taxon>
    </lineage>
</organism>
<comment type="caution">
    <text evidence="2">The sequence shown here is derived from an EMBL/GenBank/DDBJ whole genome shotgun (WGS) entry which is preliminary data.</text>
</comment>
<feature type="region of interest" description="Disordered" evidence="1">
    <location>
        <begin position="88"/>
        <end position="112"/>
    </location>
</feature>
<dbReference type="EMBL" id="BGZK01000112">
    <property type="protein sequence ID" value="GBP19804.1"/>
    <property type="molecule type" value="Genomic_DNA"/>
</dbReference>
<protein>
    <submittedName>
        <fullName evidence="2">Uncharacterized protein</fullName>
    </submittedName>
</protein>
<evidence type="ECO:0000313" key="3">
    <source>
        <dbReference type="Proteomes" id="UP000299102"/>
    </source>
</evidence>
<reference evidence="2 3" key="1">
    <citation type="journal article" date="2019" name="Commun. Biol.">
        <title>The bagworm genome reveals a unique fibroin gene that provides high tensile strength.</title>
        <authorList>
            <person name="Kono N."/>
            <person name="Nakamura H."/>
            <person name="Ohtoshi R."/>
            <person name="Tomita M."/>
            <person name="Numata K."/>
            <person name="Arakawa K."/>
        </authorList>
    </citation>
    <scope>NUCLEOTIDE SEQUENCE [LARGE SCALE GENOMIC DNA]</scope>
</reference>
<dbReference type="Proteomes" id="UP000299102">
    <property type="component" value="Unassembled WGS sequence"/>
</dbReference>
<gene>
    <name evidence="2" type="ORF">EVAR_75096_1</name>
</gene>
<name>A0A4C1U170_EUMVA</name>